<dbReference type="SUPFAM" id="SSF55785">
    <property type="entry name" value="PYP-like sensor domain (PAS domain)"/>
    <property type="match status" value="1"/>
</dbReference>
<dbReference type="InterPro" id="IPR050469">
    <property type="entry name" value="Diguanylate_Cyclase"/>
</dbReference>
<dbReference type="Pfam" id="PF12860">
    <property type="entry name" value="PAS_7"/>
    <property type="match status" value="1"/>
</dbReference>
<comment type="catalytic activity">
    <reaction evidence="2">
        <text>2 GTP = 3',3'-c-di-GMP + 2 diphosphate</text>
        <dbReference type="Rhea" id="RHEA:24898"/>
        <dbReference type="ChEBI" id="CHEBI:33019"/>
        <dbReference type="ChEBI" id="CHEBI:37565"/>
        <dbReference type="ChEBI" id="CHEBI:58805"/>
        <dbReference type="EC" id="2.7.7.65"/>
    </reaction>
</comment>
<dbReference type="PANTHER" id="PTHR45138">
    <property type="entry name" value="REGULATORY COMPONENTS OF SENSORY TRANSDUCTION SYSTEM"/>
    <property type="match status" value="1"/>
</dbReference>
<reference evidence="5" key="1">
    <citation type="journal article" date="2019" name="Int. J. Syst. Evol. Microbiol.">
        <title>The Global Catalogue of Microorganisms (GCM) 10K type strain sequencing project: providing services to taxonomists for standard genome sequencing and annotation.</title>
        <authorList>
            <consortium name="The Broad Institute Genomics Platform"/>
            <consortium name="The Broad Institute Genome Sequencing Center for Infectious Disease"/>
            <person name="Wu L."/>
            <person name="Ma J."/>
        </authorList>
    </citation>
    <scope>NUCLEOTIDE SEQUENCE [LARGE SCALE GENOMIC DNA]</scope>
    <source>
        <strain evidence="5">CGMCC 1.7003</strain>
    </source>
</reference>
<evidence type="ECO:0000259" key="3">
    <source>
        <dbReference type="PROSITE" id="PS50887"/>
    </source>
</evidence>
<dbReference type="InterPro" id="IPR000160">
    <property type="entry name" value="GGDEF_dom"/>
</dbReference>
<dbReference type="PANTHER" id="PTHR45138:SF9">
    <property type="entry name" value="DIGUANYLATE CYCLASE DGCM-RELATED"/>
    <property type="match status" value="1"/>
</dbReference>
<evidence type="ECO:0000256" key="2">
    <source>
        <dbReference type="ARBA" id="ARBA00034247"/>
    </source>
</evidence>
<dbReference type="PROSITE" id="PS50887">
    <property type="entry name" value="GGDEF"/>
    <property type="match status" value="1"/>
</dbReference>
<dbReference type="NCBIfam" id="TIGR00254">
    <property type="entry name" value="GGDEF"/>
    <property type="match status" value="1"/>
</dbReference>
<dbReference type="InterPro" id="IPR035965">
    <property type="entry name" value="PAS-like_dom_sf"/>
</dbReference>
<sequence length="310" mass="34799">MINSFHHYAKLLADFANQSKDGYAIFSADDILICANNAFLGTFNQTVNNMIGLNFTEIIRLAFTEKTGPKIDTDDIEQWLVLAAKERRSRDFRLFEVDLVDGRWFLFSEQLLPTGELLLQTKDITKQKILEQHLSERTRSLTNLALTDELTRIANRRSFVASVQSELSRCERSNFKVALLLLDIDYFKSVNDNHGHQAGDAVLQQVARRISSTLREYDIFGRIGGEEFGVFLAETDRTTAAEVAERLRQLIAAEPFVLSGLALPVTISIGVATGTCMSFEQLYAEADSALYKAKHAGRNQVVMAVPCFAF</sequence>
<dbReference type="InterPro" id="IPR043128">
    <property type="entry name" value="Rev_trsase/Diguanyl_cyclase"/>
</dbReference>
<proteinExistence type="predicted"/>
<accession>A0ABQ3KVZ7</accession>
<organism evidence="4 5">
    <name type="scientific">Alishewanella longhuensis</name>
    <dbReference type="NCBI Taxonomy" id="1091037"/>
    <lineage>
        <taxon>Bacteria</taxon>
        <taxon>Pseudomonadati</taxon>
        <taxon>Pseudomonadota</taxon>
        <taxon>Gammaproteobacteria</taxon>
        <taxon>Alteromonadales</taxon>
        <taxon>Alteromonadaceae</taxon>
        <taxon>Alishewanella</taxon>
    </lineage>
</organism>
<comment type="caution">
    <text evidence="4">The sequence shown here is derived from an EMBL/GenBank/DDBJ whole genome shotgun (WGS) entry which is preliminary data.</text>
</comment>
<dbReference type="CDD" id="cd01949">
    <property type="entry name" value="GGDEF"/>
    <property type="match status" value="1"/>
</dbReference>
<evidence type="ECO:0000313" key="4">
    <source>
        <dbReference type="EMBL" id="GHG64289.1"/>
    </source>
</evidence>
<evidence type="ECO:0000256" key="1">
    <source>
        <dbReference type="ARBA" id="ARBA00012528"/>
    </source>
</evidence>
<keyword evidence="5" id="KW-1185">Reference proteome</keyword>
<dbReference type="EMBL" id="BNAO01000002">
    <property type="protein sequence ID" value="GHG64289.1"/>
    <property type="molecule type" value="Genomic_DNA"/>
</dbReference>
<dbReference type="SMART" id="SM00267">
    <property type="entry name" value="GGDEF"/>
    <property type="match status" value="1"/>
</dbReference>
<protein>
    <recommendedName>
        <fullName evidence="1">diguanylate cyclase</fullName>
        <ecNumber evidence="1">2.7.7.65</ecNumber>
    </recommendedName>
</protein>
<dbReference type="Proteomes" id="UP000659697">
    <property type="component" value="Unassembled WGS sequence"/>
</dbReference>
<dbReference type="SUPFAM" id="SSF55073">
    <property type="entry name" value="Nucleotide cyclase"/>
    <property type="match status" value="1"/>
</dbReference>
<dbReference type="Gene3D" id="3.30.450.20">
    <property type="entry name" value="PAS domain"/>
    <property type="match status" value="1"/>
</dbReference>
<dbReference type="EC" id="2.7.7.65" evidence="1"/>
<name>A0ABQ3KVZ7_9ALTE</name>
<dbReference type="Pfam" id="PF00990">
    <property type="entry name" value="GGDEF"/>
    <property type="match status" value="1"/>
</dbReference>
<dbReference type="Gene3D" id="3.30.70.270">
    <property type="match status" value="1"/>
</dbReference>
<gene>
    <name evidence="4" type="ORF">GCM10010919_10740</name>
</gene>
<feature type="domain" description="GGDEF" evidence="3">
    <location>
        <begin position="175"/>
        <end position="306"/>
    </location>
</feature>
<dbReference type="RefSeq" id="WP_189431036.1">
    <property type="nucleotide sequence ID" value="NZ_BNAO01000002.1"/>
</dbReference>
<dbReference type="InterPro" id="IPR029787">
    <property type="entry name" value="Nucleotide_cyclase"/>
</dbReference>
<evidence type="ECO:0000313" key="5">
    <source>
        <dbReference type="Proteomes" id="UP000659697"/>
    </source>
</evidence>